<proteinExistence type="predicted"/>
<reference evidence="2 3" key="1">
    <citation type="submission" date="2018-11" db="EMBL/GenBank/DDBJ databases">
        <title>Genomic Encyclopedia of Type Strains, Phase IV (KMG-IV): sequencing the most valuable type-strain genomes for metagenomic binning, comparative biology and taxonomic classification.</title>
        <authorList>
            <person name="Goeker M."/>
        </authorList>
    </citation>
    <scope>NUCLEOTIDE SEQUENCE [LARGE SCALE GENOMIC DNA]</scope>
    <source>
        <strain evidence="2 3">DSM 100275</strain>
    </source>
</reference>
<accession>A0A3N1Y0P0</accession>
<organism evidence="2 3">
    <name type="scientific">Inmirania thermothiophila</name>
    <dbReference type="NCBI Taxonomy" id="1750597"/>
    <lineage>
        <taxon>Bacteria</taxon>
        <taxon>Pseudomonadati</taxon>
        <taxon>Pseudomonadota</taxon>
        <taxon>Gammaproteobacteria</taxon>
        <taxon>Chromatiales</taxon>
        <taxon>Ectothiorhodospiraceae</taxon>
        <taxon>Inmirania</taxon>
    </lineage>
</organism>
<dbReference type="Pfam" id="PF07589">
    <property type="entry name" value="PEP-CTERM"/>
    <property type="match status" value="1"/>
</dbReference>
<gene>
    <name evidence="2" type="ORF">EDC57_1256</name>
</gene>
<dbReference type="Proteomes" id="UP000276634">
    <property type="component" value="Unassembled WGS sequence"/>
</dbReference>
<evidence type="ECO:0000259" key="1">
    <source>
        <dbReference type="Pfam" id="PF07589"/>
    </source>
</evidence>
<dbReference type="NCBIfam" id="TIGR02595">
    <property type="entry name" value="PEP_CTERM"/>
    <property type="match status" value="1"/>
</dbReference>
<keyword evidence="3" id="KW-1185">Reference proteome</keyword>
<dbReference type="InterPro" id="IPR013424">
    <property type="entry name" value="Ice-binding_C"/>
</dbReference>
<evidence type="ECO:0000313" key="3">
    <source>
        <dbReference type="Proteomes" id="UP000276634"/>
    </source>
</evidence>
<comment type="caution">
    <text evidence="2">The sequence shown here is derived from an EMBL/GenBank/DDBJ whole genome shotgun (WGS) entry which is preliminary data.</text>
</comment>
<dbReference type="OrthoDB" id="232855at2"/>
<protein>
    <submittedName>
        <fullName evidence="2">Putative secreted protein with PEP-CTERM sorting signal</fullName>
    </submittedName>
</protein>
<feature type="domain" description="Ice-binding protein C-terminal" evidence="1">
    <location>
        <begin position="249"/>
        <end position="271"/>
    </location>
</feature>
<dbReference type="AlphaFoldDB" id="A0A3N1Y0P0"/>
<dbReference type="EMBL" id="RJVI01000002">
    <property type="protein sequence ID" value="ROR32068.1"/>
    <property type="molecule type" value="Genomic_DNA"/>
</dbReference>
<dbReference type="RefSeq" id="WP_123401044.1">
    <property type="nucleotide sequence ID" value="NZ_RJVI01000002.1"/>
</dbReference>
<sequence>MQGKNPWWLGALGGGLLLAAVPAGAGPIFLTGHDPDYHAQDSAGARNLLRVGLEFATGGMAFDSTTRFLWVESFDPIPGGHRRGADGLNAIGLVPGTHYDWVDAAGFATADLSAYEAVGIASAFGGMLTRDELDALVARKADLEAFINAGRGLFAASECFPCGANLLAGPTPPDLFGFLPVTVTSIGASPPFTVTPFGSGLGLVDGDLNDPTHNSFGLVGGLSVVDTDAAGNATTLAGVASVGGDGFTPVPEPATLALLGAGLGLMGWRRRPAAS</sequence>
<name>A0A3N1Y0P0_9GAMM</name>
<evidence type="ECO:0000313" key="2">
    <source>
        <dbReference type="EMBL" id="ROR32068.1"/>
    </source>
</evidence>